<dbReference type="GO" id="GO:0006367">
    <property type="term" value="P:transcription initiation at RNA polymerase II promoter"/>
    <property type="evidence" value="ECO:0007669"/>
    <property type="project" value="InterPro"/>
</dbReference>
<dbReference type="Gene3D" id="1.10.10.10">
    <property type="entry name" value="Winged helix-like DNA-binding domain superfamily/Winged helix DNA-binding domain"/>
    <property type="match status" value="1"/>
</dbReference>
<dbReference type="EMBL" id="KV722421">
    <property type="protein sequence ID" value="OCH89685.1"/>
    <property type="molecule type" value="Genomic_DNA"/>
</dbReference>
<evidence type="ECO:0000256" key="9">
    <source>
        <dbReference type="ARBA" id="ARBA00081863"/>
    </source>
</evidence>
<evidence type="ECO:0000256" key="6">
    <source>
        <dbReference type="ARBA" id="ARBA00023163"/>
    </source>
</evidence>
<sequence length="328" mass="37424">MDDSTMEEDTKHFDAVHAANEEDNQPDPDESLMMETGNGRVWLVKIPKHLMEKWSSIDQEGVHLATIRVYHHAESSTGKKPRIVLKLPPNPENPDGQGDEYEMDMVNESVENQVVVAEREKEPGSVSRARTTILTGRVKHECNLRPVFSDRYRQRLKERHRQANVPARQIMRIEDAVPGGRGNINMLTSGAGTKAFDIIRPKAKPPKGQFERMARMPRDQLLDELFKAFQERERWQIKVLRERTQQPETYLKEVLSEISFLHRSGEHSGMWELLANYKGTGVKAEHVPGPSGTTGYSMAGVDVEEFKMEGEGDEDDDEDEDEDMEEVS</sequence>
<evidence type="ECO:0000259" key="11">
    <source>
        <dbReference type="Pfam" id="PF02270"/>
    </source>
</evidence>
<dbReference type="InterPro" id="IPR040504">
    <property type="entry name" value="TFIIF_beta_N"/>
</dbReference>
<feature type="compositionally biased region" description="Acidic residues" evidence="10">
    <location>
        <begin position="311"/>
        <end position="328"/>
    </location>
</feature>
<dbReference type="GO" id="GO:0003677">
    <property type="term" value="F:DNA binding"/>
    <property type="evidence" value="ECO:0007669"/>
    <property type="project" value="UniProtKB-KW"/>
</dbReference>
<dbReference type="InterPro" id="IPR003196">
    <property type="entry name" value="TFIIF_beta"/>
</dbReference>
<protein>
    <recommendedName>
        <fullName evidence="3">Transcription initiation factor IIF subunit beta</fullName>
    </recommendedName>
    <alternativeName>
        <fullName evidence="9">TFIIF medium subunit</fullName>
    </alternativeName>
    <alternativeName>
        <fullName evidence="8">TFIIF-beta</fullName>
    </alternativeName>
</protein>
<accession>A0A8E2B1V1</accession>
<dbReference type="SUPFAM" id="SSF50916">
    <property type="entry name" value="Rap30/74 interaction domains"/>
    <property type="match status" value="1"/>
</dbReference>
<keyword evidence="5" id="KW-0238">DNA-binding</keyword>
<feature type="domain" description="TFIIF beta subunit N-terminal" evidence="12">
    <location>
        <begin position="39"/>
        <end position="122"/>
    </location>
</feature>
<comment type="subcellular location">
    <subcellularLocation>
        <location evidence="1">Nucleus</location>
    </subcellularLocation>
</comment>
<feature type="region of interest" description="Disordered" evidence="10">
    <location>
        <begin position="305"/>
        <end position="328"/>
    </location>
</feature>
<keyword evidence="4" id="KW-0805">Transcription regulation</keyword>
<evidence type="ECO:0000256" key="5">
    <source>
        <dbReference type="ARBA" id="ARBA00023125"/>
    </source>
</evidence>
<dbReference type="Proteomes" id="UP000250043">
    <property type="component" value="Unassembled WGS sequence"/>
</dbReference>
<dbReference type="CDD" id="cd07980">
    <property type="entry name" value="TFIIF_beta"/>
    <property type="match status" value="1"/>
</dbReference>
<dbReference type="GO" id="GO:0005674">
    <property type="term" value="C:transcription factor TFIIF complex"/>
    <property type="evidence" value="ECO:0007669"/>
    <property type="project" value="InterPro"/>
</dbReference>
<evidence type="ECO:0000256" key="8">
    <source>
        <dbReference type="ARBA" id="ARBA00081473"/>
    </source>
</evidence>
<dbReference type="PANTHER" id="PTHR10445:SF0">
    <property type="entry name" value="GENERAL TRANSCRIPTION FACTOR IIF SUBUNIT 2"/>
    <property type="match status" value="1"/>
</dbReference>
<feature type="region of interest" description="Disordered" evidence="10">
    <location>
        <begin position="1"/>
        <end position="31"/>
    </location>
</feature>
<evidence type="ECO:0000256" key="10">
    <source>
        <dbReference type="SAM" id="MobiDB-lite"/>
    </source>
</evidence>
<keyword evidence="7" id="KW-0539">Nucleus</keyword>
<feature type="compositionally biased region" description="Acidic residues" evidence="10">
    <location>
        <begin position="21"/>
        <end position="31"/>
    </location>
</feature>
<dbReference type="InterPro" id="IPR011039">
    <property type="entry name" value="TFIIF_interaction"/>
</dbReference>
<dbReference type="InterPro" id="IPR036388">
    <property type="entry name" value="WH-like_DNA-bd_sf"/>
</dbReference>
<reference evidence="13 14" key="1">
    <citation type="submission" date="2016-07" db="EMBL/GenBank/DDBJ databases">
        <title>Draft genome of the white-rot fungus Obba rivulosa 3A-2.</title>
        <authorList>
            <consortium name="DOE Joint Genome Institute"/>
            <person name="Miettinen O."/>
            <person name="Riley R."/>
            <person name="Acob R."/>
            <person name="Barry K."/>
            <person name="Cullen D."/>
            <person name="De Vries R."/>
            <person name="Hainaut M."/>
            <person name="Hatakka A."/>
            <person name="Henrissat B."/>
            <person name="Hilden K."/>
            <person name="Kuo R."/>
            <person name="Labutti K."/>
            <person name="Lipzen A."/>
            <person name="Makela M.R."/>
            <person name="Sandor L."/>
            <person name="Spatafora J.W."/>
            <person name="Grigoriev I.V."/>
            <person name="Hibbett D.S."/>
        </authorList>
    </citation>
    <scope>NUCLEOTIDE SEQUENCE [LARGE SCALE GENOMIC DNA]</scope>
    <source>
        <strain evidence="13 14">3A-2</strain>
    </source>
</reference>
<evidence type="ECO:0000313" key="14">
    <source>
        <dbReference type="Proteomes" id="UP000250043"/>
    </source>
</evidence>
<dbReference type="InterPro" id="IPR036390">
    <property type="entry name" value="WH_DNA-bd_sf"/>
</dbReference>
<dbReference type="FunFam" id="1.10.10.10:FF:000035">
    <property type="entry name" value="General transcription factor IIF subunit 2"/>
    <property type="match status" value="1"/>
</dbReference>
<evidence type="ECO:0000256" key="1">
    <source>
        <dbReference type="ARBA" id="ARBA00004123"/>
    </source>
</evidence>
<comment type="similarity">
    <text evidence="2">Belongs to the TFIIF beta subunit family.</text>
</comment>
<proteinExistence type="inferred from homology"/>
<name>A0A8E2B1V1_9APHY</name>
<dbReference type="SUPFAM" id="SSF46785">
    <property type="entry name" value="Winged helix' DNA-binding domain"/>
    <property type="match status" value="1"/>
</dbReference>
<evidence type="ECO:0000256" key="4">
    <source>
        <dbReference type="ARBA" id="ARBA00023015"/>
    </source>
</evidence>
<evidence type="ECO:0000256" key="7">
    <source>
        <dbReference type="ARBA" id="ARBA00023242"/>
    </source>
</evidence>
<evidence type="ECO:0000313" key="13">
    <source>
        <dbReference type="EMBL" id="OCH89685.1"/>
    </source>
</evidence>
<dbReference type="Pfam" id="PF02270">
    <property type="entry name" value="TFIIF_beta"/>
    <property type="match status" value="1"/>
</dbReference>
<dbReference type="PANTHER" id="PTHR10445">
    <property type="entry name" value="GENERAL TRANSCRIPTION FACTOR IIF SUBUNIT 2"/>
    <property type="match status" value="1"/>
</dbReference>
<keyword evidence="14" id="KW-1185">Reference proteome</keyword>
<feature type="domain" description="TFIIF beta subunit HTH" evidence="11">
    <location>
        <begin position="214"/>
        <end position="278"/>
    </location>
</feature>
<dbReference type="Pfam" id="PF17683">
    <property type="entry name" value="TFIIF_beta_N"/>
    <property type="match status" value="1"/>
</dbReference>
<dbReference type="AlphaFoldDB" id="A0A8E2B1V1"/>
<dbReference type="InterPro" id="IPR040450">
    <property type="entry name" value="TFIIF_beta_HTH"/>
</dbReference>
<evidence type="ECO:0000256" key="2">
    <source>
        <dbReference type="ARBA" id="ARBA00009543"/>
    </source>
</evidence>
<evidence type="ECO:0000259" key="12">
    <source>
        <dbReference type="Pfam" id="PF17683"/>
    </source>
</evidence>
<keyword evidence="6" id="KW-0804">Transcription</keyword>
<evidence type="ECO:0000256" key="3">
    <source>
        <dbReference type="ARBA" id="ARBA00021453"/>
    </source>
</evidence>
<organism evidence="13 14">
    <name type="scientific">Obba rivulosa</name>
    <dbReference type="NCBI Taxonomy" id="1052685"/>
    <lineage>
        <taxon>Eukaryota</taxon>
        <taxon>Fungi</taxon>
        <taxon>Dikarya</taxon>
        <taxon>Basidiomycota</taxon>
        <taxon>Agaricomycotina</taxon>
        <taxon>Agaricomycetes</taxon>
        <taxon>Polyporales</taxon>
        <taxon>Gelatoporiaceae</taxon>
        <taxon>Obba</taxon>
    </lineage>
</organism>
<dbReference type="OrthoDB" id="449280at2759"/>
<gene>
    <name evidence="13" type="ORF">OBBRIDRAFT_652886</name>
</gene>